<dbReference type="eggNOG" id="COG3812">
    <property type="taxonomic scope" value="Bacteria"/>
</dbReference>
<accession>B6JIC6</accession>
<dbReference type="KEGG" id="oca:OCAR_7024"/>
<protein>
    <recommendedName>
        <fullName evidence="3">DUF1993 domain-containing protein</fullName>
    </recommendedName>
</protein>
<reference evidence="1 2" key="1">
    <citation type="journal article" date="2011" name="J. Bacteriol.">
        <title>Complete genome sequences of the chemolithoautotrophic Oligotropha carboxidovorans strains OM4 and OM5.</title>
        <authorList>
            <person name="Volland S."/>
            <person name="Rachinger M."/>
            <person name="Strittmatter A."/>
            <person name="Daniel R."/>
            <person name="Gottschalk G."/>
            <person name="Meyer O."/>
        </authorList>
    </citation>
    <scope>NUCLEOTIDE SEQUENCE [LARGE SCALE GENOMIC DNA]</scope>
    <source>
        <strain evidence="2">ATCC 49405 / DSM 1227 / KCTC 32145 / OM5</strain>
    </source>
</reference>
<dbReference type="Proteomes" id="UP000007730">
    <property type="component" value="Chromosome"/>
</dbReference>
<dbReference type="STRING" id="504832.OCA5_c10690"/>
<dbReference type="AlphaFoldDB" id="B6JIC6"/>
<proteinExistence type="predicted"/>
<dbReference type="PANTHER" id="PTHR36922:SF1">
    <property type="entry name" value="DUF1993 DOMAIN-CONTAINING PROTEIN"/>
    <property type="match status" value="1"/>
</dbReference>
<evidence type="ECO:0008006" key="3">
    <source>
        <dbReference type="Google" id="ProtNLM"/>
    </source>
</evidence>
<dbReference type="PATRIC" id="fig|504832.7.peg.1137"/>
<dbReference type="KEGG" id="ocg:OCA5_c10690"/>
<dbReference type="HOGENOM" id="CLU_090929_1_0_5"/>
<dbReference type="Pfam" id="PF09351">
    <property type="entry name" value="DUF1993"/>
    <property type="match status" value="1"/>
</dbReference>
<dbReference type="InterPro" id="IPR018531">
    <property type="entry name" value="DUF1993"/>
</dbReference>
<gene>
    <name evidence="1" type="ordered locus">OCA5_c10690</name>
</gene>
<organism evidence="1 2">
    <name type="scientific">Afipia carboxidovorans (strain ATCC 49405 / DSM 1227 / KCTC 32145 / OM5)</name>
    <name type="common">Oligotropha carboxidovorans</name>
    <dbReference type="NCBI Taxonomy" id="504832"/>
    <lineage>
        <taxon>Bacteria</taxon>
        <taxon>Pseudomonadati</taxon>
        <taxon>Pseudomonadota</taxon>
        <taxon>Alphaproteobacteria</taxon>
        <taxon>Hyphomicrobiales</taxon>
        <taxon>Nitrobacteraceae</taxon>
        <taxon>Afipia</taxon>
    </lineage>
</organism>
<dbReference type="SUPFAM" id="SSF109854">
    <property type="entry name" value="DinB/YfiT-like putative metalloenzymes"/>
    <property type="match status" value="1"/>
</dbReference>
<sequence>MHTRTKALHRCCRLRGDHVQEGPPMSFYDGTAPLFTHALIALSKVLAKGEAYVKDQGLAPEVLLNARLYPNMYPLTRQVQLACDFSGRACARLAGVEVPAMPDTETTFAQLQERIAKTIAHIKAIPPERYDGSDIRDVTFPVGKDQTKTLSGQRFLNHVAVPNFFFHCTTAYNILRHNGVPIGKLDFLGAN</sequence>
<evidence type="ECO:0000313" key="2">
    <source>
        <dbReference type="Proteomes" id="UP000007730"/>
    </source>
</evidence>
<dbReference type="Gene3D" id="1.20.120.450">
    <property type="entry name" value="dinb family like domain"/>
    <property type="match status" value="1"/>
</dbReference>
<dbReference type="EMBL" id="CP002826">
    <property type="protein sequence ID" value="AEI05788.1"/>
    <property type="molecule type" value="Genomic_DNA"/>
</dbReference>
<dbReference type="InterPro" id="IPR034660">
    <property type="entry name" value="DinB/YfiT-like"/>
</dbReference>
<keyword evidence="2" id="KW-1185">Reference proteome</keyword>
<dbReference type="PANTHER" id="PTHR36922">
    <property type="entry name" value="BLL2446 PROTEIN"/>
    <property type="match status" value="1"/>
</dbReference>
<name>B6JIC6_AFIC5</name>
<evidence type="ECO:0000313" key="1">
    <source>
        <dbReference type="EMBL" id="AEI05788.1"/>
    </source>
</evidence>